<sequence length="489" mass="55866">MDKLAKHEGLLDSLPDSILCHILSFLLARDAVRTSVLSPRWRYLFTSSISRLDFDDIHVDLPNSQVPEEHIESFKKFVDRLFSNPKHLSLESFVVSDRSLDADCLPIDNWLCAALLCGVKEIDVHLFPEEIRKLSTLLFTCPSLVTLKLDMLGSEMKLPTNVCLPNLSTLHLSDMELVDGCSFHGLISGCPVLQDFDLSDCYLTGASELNIHSLSLRRLVLEFENLDDFGCVIVIDAPNLVYFEYFCRVGKICILRTMESLEKADITISPEPCASLFQAICKVHVLHLSIIGYDDSLFQRPLDPVLAFHNLVELKFKNRCVERTIYVAWILEFLHCAPNLKTLIMDFVDSNTVFELLPEEVPTCLLYHLNKIEILYITADTHMFEMVSYFLNHALVLEKLVMRSRSIDSPQECRGYALRNMESLEKADITIFNFNNVDRERSAALLQGICNVQDLHLSIIEHDAPPLIRTPLDPVFAWIWLMQTEYLSH</sequence>
<dbReference type="SMART" id="SM00256">
    <property type="entry name" value="FBOX"/>
    <property type="match status" value="1"/>
</dbReference>
<dbReference type="Pfam" id="PF00646">
    <property type="entry name" value="F-box"/>
    <property type="match status" value="1"/>
</dbReference>
<organism evidence="1 2">
    <name type="scientific">Hibiscus sabdariffa</name>
    <name type="common">roselle</name>
    <dbReference type="NCBI Taxonomy" id="183260"/>
    <lineage>
        <taxon>Eukaryota</taxon>
        <taxon>Viridiplantae</taxon>
        <taxon>Streptophyta</taxon>
        <taxon>Embryophyta</taxon>
        <taxon>Tracheophyta</taxon>
        <taxon>Spermatophyta</taxon>
        <taxon>Magnoliopsida</taxon>
        <taxon>eudicotyledons</taxon>
        <taxon>Gunneridae</taxon>
        <taxon>Pentapetalae</taxon>
        <taxon>rosids</taxon>
        <taxon>malvids</taxon>
        <taxon>Malvales</taxon>
        <taxon>Malvaceae</taxon>
        <taxon>Malvoideae</taxon>
        <taxon>Hibiscus</taxon>
    </lineage>
</organism>
<gene>
    <name evidence="1" type="ORF">V6N12_012551</name>
</gene>
<reference evidence="1 2" key="1">
    <citation type="journal article" date="2024" name="G3 (Bethesda)">
        <title>Genome assembly of Hibiscus sabdariffa L. provides insights into metabolisms of medicinal natural products.</title>
        <authorList>
            <person name="Kim T."/>
        </authorList>
    </citation>
    <scope>NUCLEOTIDE SEQUENCE [LARGE SCALE GENOMIC DNA]</scope>
    <source>
        <strain evidence="1">TK-2024</strain>
        <tissue evidence="1">Old leaves</tissue>
    </source>
</reference>
<dbReference type="CDD" id="cd22160">
    <property type="entry name" value="F-box_AtFBL13-like"/>
    <property type="match status" value="1"/>
</dbReference>
<accession>A0ABR2B642</accession>
<dbReference type="InterPro" id="IPR006566">
    <property type="entry name" value="FBD"/>
</dbReference>
<dbReference type="PANTHER" id="PTHR31900:SF27">
    <property type="entry name" value="FBD DOMAIN-CONTAINING PROTEIN"/>
    <property type="match status" value="1"/>
</dbReference>
<dbReference type="InterPro" id="IPR050232">
    <property type="entry name" value="FBL13/AtMIF1-like"/>
</dbReference>
<name>A0ABR2B642_9ROSI</name>
<dbReference type="InterPro" id="IPR055411">
    <property type="entry name" value="LRR_FXL15/At3g58940/PEG3-like"/>
</dbReference>
<proteinExistence type="predicted"/>
<dbReference type="InterPro" id="IPR001810">
    <property type="entry name" value="F-box_dom"/>
</dbReference>
<dbReference type="Proteomes" id="UP001472677">
    <property type="component" value="Unassembled WGS sequence"/>
</dbReference>
<dbReference type="InterPro" id="IPR036047">
    <property type="entry name" value="F-box-like_dom_sf"/>
</dbReference>
<dbReference type="PANTHER" id="PTHR31900">
    <property type="entry name" value="F-BOX/RNI SUPERFAMILY PROTEIN-RELATED"/>
    <property type="match status" value="1"/>
</dbReference>
<dbReference type="Gene3D" id="1.20.1280.50">
    <property type="match status" value="1"/>
</dbReference>
<evidence type="ECO:0000313" key="2">
    <source>
        <dbReference type="Proteomes" id="UP001472677"/>
    </source>
</evidence>
<dbReference type="InterPro" id="IPR032675">
    <property type="entry name" value="LRR_dom_sf"/>
</dbReference>
<dbReference type="InterPro" id="IPR053781">
    <property type="entry name" value="F-box_AtFBL13-like"/>
</dbReference>
<protein>
    <submittedName>
        <fullName evidence="1">Uncharacterized protein</fullName>
    </submittedName>
</protein>
<dbReference type="SUPFAM" id="SSF52058">
    <property type="entry name" value="L domain-like"/>
    <property type="match status" value="1"/>
</dbReference>
<evidence type="ECO:0000313" key="1">
    <source>
        <dbReference type="EMBL" id="KAK8502100.1"/>
    </source>
</evidence>
<dbReference type="Gene3D" id="3.80.10.10">
    <property type="entry name" value="Ribonuclease Inhibitor"/>
    <property type="match status" value="1"/>
</dbReference>
<dbReference type="Pfam" id="PF24758">
    <property type="entry name" value="LRR_At5g56370"/>
    <property type="match status" value="1"/>
</dbReference>
<dbReference type="PROSITE" id="PS50181">
    <property type="entry name" value="FBOX"/>
    <property type="match status" value="1"/>
</dbReference>
<dbReference type="EMBL" id="JBBPBM010000176">
    <property type="protein sequence ID" value="KAK8502100.1"/>
    <property type="molecule type" value="Genomic_DNA"/>
</dbReference>
<keyword evidence="2" id="KW-1185">Reference proteome</keyword>
<dbReference type="Pfam" id="PF08387">
    <property type="entry name" value="FBD"/>
    <property type="match status" value="1"/>
</dbReference>
<comment type="caution">
    <text evidence="1">The sequence shown here is derived from an EMBL/GenBank/DDBJ whole genome shotgun (WGS) entry which is preliminary data.</text>
</comment>
<dbReference type="SUPFAM" id="SSF81383">
    <property type="entry name" value="F-box domain"/>
    <property type="match status" value="1"/>
</dbReference>